<protein>
    <submittedName>
        <fullName evidence="1">Uncharacterized protein</fullName>
    </submittedName>
</protein>
<evidence type="ECO:0000313" key="2">
    <source>
        <dbReference type="Proteomes" id="UP000479710"/>
    </source>
</evidence>
<sequence length="73" mass="8069">MICDPVVGGGSILVIGPLGKQKLAIEIPPSARRVLPAVKPPMDPEDEELLRDDELANFMGHFQWLTCPRKTFN</sequence>
<reference evidence="1 2" key="1">
    <citation type="submission" date="2019-11" db="EMBL/GenBank/DDBJ databases">
        <title>Whole genome sequence of Oryza granulata.</title>
        <authorList>
            <person name="Li W."/>
        </authorList>
    </citation>
    <scope>NUCLEOTIDE SEQUENCE [LARGE SCALE GENOMIC DNA]</scope>
    <source>
        <strain evidence="2">cv. Menghai</strain>
        <tissue evidence="1">Leaf</tissue>
    </source>
</reference>
<accession>A0A6G1F7S3</accession>
<dbReference type="EMBL" id="SPHZ02000001">
    <property type="protein sequence ID" value="KAF0932903.1"/>
    <property type="molecule type" value="Genomic_DNA"/>
</dbReference>
<dbReference type="Proteomes" id="UP000479710">
    <property type="component" value="Unassembled WGS sequence"/>
</dbReference>
<organism evidence="1 2">
    <name type="scientific">Oryza meyeriana var. granulata</name>
    <dbReference type="NCBI Taxonomy" id="110450"/>
    <lineage>
        <taxon>Eukaryota</taxon>
        <taxon>Viridiplantae</taxon>
        <taxon>Streptophyta</taxon>
        <taxon>Embryophyta</taxon>
        <taxon>Tracheophyta</taxon>
        <taxon>Spermatophyta</taxon>
        <taxon>Magnoliopsida</taxon>
        <taxon>Liliopsida</taxon>
        <taxon>Poales</taxon>
        <taxon>Poaceae</taxon>
        <taxon>BOP clade</taxon>
        <taxon>Oryzoideae</taxon>
        <taxon>Oryzeae</taxon>
        <taxon>Oryzinae</taxon>
        <taxon>Oryza</taxon>
        <taxon>Oryza meyeriana</taxon>
    </lineage>
</organism>
<keyword evidence="2" id="KW-1185">Reference proteome</keyword>
<comment type="caution">
    <text evidence="1">The sequence shown here is derived from an EMBL/GenBank/DDBJ whole genome shotgun (WGS) entry which is preliminary data.</text>
</comment>
<dbReference type="AlphaFoldDB" id="A0A6G1F7S3"/>
<proteinExistence type="predicted"/>
<gene>
    <name evidence="1" type="ORF">E2562_013103</name>
</gene>
<name>A0A6G1F7S3_9ORYZ</name>
<evidence type="ECO:0000313" key="1">
    <source>
        <dbReference type="EMBL" id="KAF0932903.1"/>
    </source>
</evidence>